<evidence type="ECO:0000313" key="8">
    <source>
        <dbReference type="Proteomes" id="UP000773462"/>
    </source>
</evidence>
<proteinExistence type="predicted"/>
<organism evidence="7 8">
    <name type="scientific">Paenibacillus silagei</name>
    <dbReference type="NCBI Taxonomy" id="1670801"/>
    <lineage>
        <taxon>Bacteria</taxon>
        <taxon>Bacillati</taxon>
        <taxon>Bacillota</taxon>
        <taxon>Bacilli</taxon>
        <taxon>Bacillales</taxon>
        <taxon>Paenibacillaceae</taxon>
        <taxon>Paenibacillus</taxon>
    </lineage>
</organism>
<feature type="transmembrane region" description="Helical" evidence="5">
    <location>
        <begin position="92"/>
        <end position="119"/>
    </location>
</feature>
<accession>A0ABS4NPJ2</accession>
<feature type="transmembrane region" description="Helical" evidence="5">
    <location>
        <begin position="139"/>
        <end position="165"/>
    </location>
</feature>
<evidence type="ECO:0000256" key="5">
    <source>
        <dbReference type="SAM" id="Phobius"/>
    </source>
</evidence>
<feature type="domain" description="ABC-2 type transporter transmembrane" evidence="6">
    <location>
        <begin position="45"/>
        <end position="229"/>
    </location>
</feature>
<feature type="transmembrane region" description="Helical" evidence="5">
    <location>
        <begin position="18"/>
        <end position="37"/>
    </location>
</feature>
<evidence type="ECO:0000259" key="6">
    <source>
        <dbReference type="Pfam" id="PF12698"/>
    </source>
</evidence>
<protein>
    <submittedName>
        <fullName evidence="7">ABC-2 type transport system permease protein</fullName>
    </submittedName>
</protein>
<gene>
    <name evidence="7" type="ORF">J2Z70_002117</name>
</gene>
<comment type="subcellular location">
    <subcellularLocation>
        <location evidence="1">Membrane</location>
        <topology evidence="1">Multi-pass membrane protein</topology>
    </subcellularLocation>
</comment>
<evidence type="ECO:0000256" key="4">
    <source>
        <dbReference type="ARBA" id="ARBA00023136"/>
    </source>
</evidence>
<keyword evidence="3 5" id="KW-1133">Transmembrane helix</keyword>
<keyword evidence="8" id="KW-1185">Reference proteome</keyword>
<dbReference type="RefSeq" id="WP_036732404.1">
    <property type="nucleotide sequence ID" value="NZ_JAGGLV010000005.1"/>
</dbReference>
<sequence length="241" mass="26920">MITIIRYEILKVLRNKRFVFFTLVMPLGFFLALNAFVKPDHGQGEFITYLAVFCTLFGTAGSGLNTLSTRVAKEKSYIGSIYTVTPYSPGKFIFVTALVQLILNVVIAAVIITFGAAVFHLRMDTVLLKMELLALYSSLYYIFLGLILGFLLDIVSLQSISFPLYLGFMSMNITNDLGFSVPGFMTHIQRFFPGYYLSKAVKTLYTGGDALQSILMMTLNIGLLLIVTLVVYRYKKNAIVA</sequence>
<reference evidence="7 8" key="1">
    <citation type="submission" date="2021-03" db="EMBL/GenBank/DDBJ databases">
        <title>Genomic Encyclopedia of Type Strains, Phase IV (KMG-IV): sequencing the most valuable type-strain genomes for metagenomic binning, comparative biology and taxonomic classification.</title>
        <authorList>
            <person name="Goeker M."/>
        </authorList>
    </citation>
    <scope>NUCLEOTIDE SEQUENCE [LARGE SCALE GENOMIC DNA]</scope>
    <source>
        <strain evidence="7 8">DSM 101953</strain>
    </source>
</reference>
<keyword evidence="4 5" id="KW-0472">Membrane</keyword>
<evidence type="ECO:0000313" key="7">
    <source>
        <dbReference type="EMBL" id="MBP2111976.1"/>
    </source>
</evidence>
<keyword evidence="2 5" id="KW-0812">Transmembrane</keyword>
<dbReference type="InterPro" id="IPR013525">
    <property type="entry name" value="ABC2_TM"/>
</dbReference>
<feature type="transmembrane region" description="Helical" evidence="5">
    <location>
        <begin position="210"/>
        <end position="232"/>
    </location>
</feature>
<evidence type="ECO:0000256" key="1">
    <source>
        <dbReference type="ARBA" id="ARBA00004141"/>
    </source>
</evidence>
<name>A0ABS4NPJ2_9BACL</name>
<feature type="transmembrane region" description="Helical" evidence="5">
    <location>
        <begin position="49"/>
        <end position="71"/>
    </location>
</feature>
<dbReference type="EMBL" id="JAGGLV010000005">
    <property type="protein sequence ID" value="MBP2111976.1"/>
    <property type="molecule type" value="Genomic_DNA"/>
</dbReference>
<dbReference type="Proteomes" id="UP000773462">
    <property type="component" value="Unassembled WGS sequence"/>
</dbReference>
<evidence type="ECO:0000256" key="3">
    <source>
        <dbReference type="ARBA" id="ARBA00022989"/>
    </source>
</evidence>
<evidence type="ECO:0000256" key="2">
    <source>
        <dbReference type="ARBA" id="ARBA00022692"/>
    </source>
</evidence>
<comment type="caution">
    <text evidence="7">The sequence shown here is derived from an EMBL/GenBank/DDBJ whole genome shotgun (WGS) entry which is preliminary data.</text>
</comment>
<dbReference type="Pfam" id="PF12698">
    <property type="entry name" value="ABC2_membrane_3"/>
    <property type="match status" value="1"/>
</dbReference>